<keyword evidence="1" id="KW-0812">Transmembrane</keyword>
<protein>
    <submittedName>
        <fullName evidence="2">Uncharacterized protein</fullName>
    </submittedName>
</protein>
<name>A0ABQ8J2N7_DERPT</name>
<proteinExistence type="predicted"/>
<evidence type="ECO:0000313" key="3">
    <source>
        <dbReference type="Proteomes" id="UP000887458"/>
    </source>
</evidence>
<feature type="transmembrane region" description="Helical" evidence="1">
    <location>
        <begin position="57"/>
        <end position="79"/>
    </location>
</feature>
<organism evidence="2 3">
    <name type="scientific">Dermatophagoides pteronyssinus</name>
    <name type="common">European house dust mite</name>
    <dbReference type="NCBI Taxonomy" id="6956"/>
    <lineage>
        <taxon>Eukaryota</taxon>
        <taxon>Metazoa</taxon>
        <taxon>Ecdysozoa</taxon>
        <taxon>Arthropoda</taxon>
        <taxon>Chelicerata</taxon>
        <taxon>Arachnida</taxon>
        <taxon>Acari</taxon>
        <taxon>Acariformes</taxon>
        <taxon>Sarcoptiformes</taxon>
        <taxon>Astigmata</taxon>
        <taxon>Psoroptidia</taxon>
        <taxon>Analgoidea</taxon>
        <taxon>Pyroglyphidae</taxon>
        <taxon>Dermatophagoidinae</taxon>
        <taxon>Dermatophagoides</taxon>
    </lineage>
</organism>
<accession>A0ABQ8J2N7</accession>
<keyword evidence="1" id="KW-1133">Transmembrane helix</keyword>
<evidence type="ECO:0000313" key="2">
    <source>
        <dbReference type="EMBL" id="KAH9416791.1"/>
    </source>
</evidence>
<dbReference type="EMBL" id="NJHN03000086">
    <property type="protein sequence ID" value="KAH9416791.1"/>
    <property type="molecule type" value="Genomic_DNA"/>
</dbReference>
<keyword evidence="1" id="KW-0472">Membrane</keyword>
<evidence type="ECO:0000256" key="1">
    <source>
        <dbReference type="SAM" id="Phobius"/>
    </source>
</evidence>
<reference evidence="2 3" key="1">
    <citation type="journal article" date="2018" name="J. Allergy Clin. Immunol.">
        <title>High-quality assembly of Dermatophagoides pteronyssinus genome and transcriptome reveals a wide range of novel allergens.</title>
        <authorList>
            <person name="Liu X.Y."/>
            <person name="Yang K.Y."/>
            <person name="Wang M.Q."/>
            <person name="Kwok J.S."/>
            <person name="Zeng X."/>
            <person name="Yang Z."/>
            <person name="Xiao X.J."/>
            <person name="Lau C.P."/>
            <person name="Li Y."/>
            <person name="Huang Z.M."/>
            <person name="Ba J.G."/>
            <person name="Yim A.K."/>
            <person name="Ouyang C.Y."/>
            <person name="Ngai S.M."/>
            <person name="Chan T.F."/>
            <person name="Leung E.L."/>
            <person name="Liu L."/>
            <person name="Liu Z.G."/>
            <person name="Tsui S.K."/>
        </authorList>
    </citation>
    <scope>NUCLEOTIDE SEQUENCE [LARGE SCALE GENOMIC DNA]</scope>
    <source>
        <strain evidence="2">Derp</strain>
    </source>
</reference>
<reference evidence="2 3" key="2">
    <citation type="journal article" date="2022" name="Mol. Biol. Evol.">
        <title>Comparative Genomics Reveals Insights into the Divergent Evolution of Astigmatic Mites and Household Pest Adaptations.</title>
        <authorList>
            <person name="Xiong Q."/>
            <person name="Wan A.T."/>
            <person name="Liu X."/>
            <person name="Fung C.S."/>
            <person name="Xiao X."/>
            <person name="Malainual N."/>
            <person name="Hou J."/>
            <person name="Wang L."/>
            <person name="Wang M."/>
            <person name="Yang K.Y."/>
            <person name="Cui Y."/>
            <person name="Leung E.L."/>
            <person name="Nong W."/>
            <person name="Shin S.K."/>
            <person name="Au S.W."/>
            <person name="Jeong K.Y."/>
            <person name="Chew F.T."/>
            <person name="Hui J.H."/>
            <person name="Leung T.F."/>
            <person name="Tungtrongchitr A."/>
            <person name="Zhong N."/>
            <person name="Liu Z."/>
            <person name="Tsui S.K."/>
        </authorList>
    </citation>
    <scope>NUCLEOTIDE SEQUENCE [LARGE SCALE GENOMIC DNA]</scope>
    <source>
        <strain evidence="2">Derp</strain>
    </source>
</reference>
<comment type="caution">
    <text evidence="2">The sequence shown here is derived from an EMBL/GenBank/DDBJ whole genome shotgun (WGS) entry which is preliminary data.</text>
</comment>
<keyword evidence="3" id="KW-1185">Reference proteome</keyword>
<feature type="transmembrane region" description="Helical" evidence="1">
    <location>
        <begin position="16"/>
        <end position="37"/>
    </location>
</feature>
<gene>
    <name evidence="2" type="ORF">DERP_011906</name>
</gene>
<sequence length="88" mass="10362">MFAIFDMQQMIDFQQYMLFVDFLFSFQIFVILFQFGHYPYKYLPIVFLISRISFSNALILISATFSPIISPVIIIGKLFKSDIELSNE</sequence>
<dbReference type="Proteomes" id="UP000887458">
    <property type="component" value="Unassembled WGS sequence"/>
</dbReference>